<keyword evidence="1" id="KW-1133">Transmembrane helix</keyword>
<evidence type="ECO:0000256" key="1">
    <source>
        <dbReference type="SAM" id="Phobius"/>
    </source>
</evidence>
<reference evidence="2 3" key="1">
    <citation type="journal article" date="2019" name="Genome Biol. Evol.">
        <title>Toxin and genome evolution in a Drosophila defensive symbiosis.</title>
        <authorList>
            <person name="Ballinger M.J."/>
            <person name="Gawryluk R.M."/>
            <person name="Perlman S.J."/>
        </authorList>
    </citation>
    <scope>NUCLEOTIDE SEQUENCE [LARGE SCALE GENOMIC DNA]</scope>
    <source>
        <strain evidence="3">sNeo</strain>
    </source>
</reference>
<comment type="caution">
    <text evidence="2">The sequence shown here is derived from an EMBL/GenBank/DDBJ whole genome shotgun (WGS) entry which is preliminary data.</text>
</comment>
<proteinExistence type="predicted"/>
<accession>A0A3S0U758</accession>
<dbReference type="AlphaFoldDB" id="A0A3S0U758"/>
<sequence length="289" mass="32991">KEPILSLVNNVAKSNKAVRAGLISRLLSKHGKAFTWRLQLAFTSRNKGKFTLTIILFFFSSLLLILMLGATNIAKSITGGMFNMLNSKLDHTLTFNNFPRINGNGQANGQLTINDQDYQQYDFKFKSYHNLSDITKTNQTATTFHNAFNKIDPTSPMAGQQYIALLQKYKVQDQSGDNQYLYLKDLKTIFSLMSTNNTFYQNKFDPSIYPNLMSLMLNAIMMDDNANSVVTFNDFWYNPNQETTFYSLPVILDSNLDEPRMTIKGINNNGNIGGYYNRLLAIPFLLKYY</sequence>
<organism evidence="2 3">
    <name type="scientific">Spiroplasma poulsonii</name>
    <dbReference type="NCBI Taxonomy" id="2138"/>
    <lineage>
        <taxon>Bacteria</taxon>
        <taxon>Bacillati</taxon>
        <taxon>Mycoplasmatota</taxon>
        <taxon>Mollicutes</taxon>
        <taxon>Entomoplasmatales</taxon>
        <taxon>Spiroplasmataceae</taxon>
        <taxon>Spiroplasma</taxon>
    </lineage>
</organism>
<keyword evidence="1" id="KW-0472">Membrane</keyword>
<dbReference type="Proteomes" id="UP000274545">
    <property type="component" value="Unassembled WGS sequence"/>
</dbReference>
<keyword evidence="1" id="KW-0812">Transmembrane</keyword>
<name>A0A3S0U758_9MOLU</name>
<protein>
    <submittedName>
        <fullName evidence="2">ABC transporter permease</fullName>
    </submittedName>
</protein>
<feature type="non-terminal residue" evidence="2">
    <location>
        <position position="1"/>
    </location>
</feature>
<dbReference type="EMBL" id="RAHC01000055">
    <property type="protein sequence ID" value="RUP74973.1"/>
    <property type="molecule type" value="Genomic_DNA"/>
</dbReference>
<feature type="non-terminal residue" evidence="2">
    <location>
        <position position="289"/>
    </location>
</feature>
<gene>
    <name evidence="2" type="ORF">D6D54_09140</name>
</gene>
<evidence type="ECO:0000313" key="3">
    <source>
        <dbReference type="Proteomes" id="UP000274545"/>
    </source>
</evidence>
<evidence type="ECO:0000313" key="2">
    <source>
        <dbReference type="EMBL" id="RUP74973.1"/>
    </source>
</evidence>
<feature type="transmembrane region" description="Helical" evidence="1">
    <location>
        <begin position="50"/>
        <end position="74"/>
    </location>
</feature>